<dbReference type="AlphaFoldDB" id="A0A834G7G6"/>
<evidence type="ECO:0000256" key="2">
    <source>
        <dbReference type="ARBA" id="ARBA00022771"/>
    </source>
</evidence>
<dbReference type="PANTHER" id="PTHR47851">
    <property type="entry name" value="OS06G0588700 PROTEIN-RELATED"/>
    <property type="match status" value="1"/>
</dbReference>
<evidence type="ECO:0000313" key="7">
    <source>
        <dbReference type="Proteomes" id="UP000626092"/>
    </source>
</evidence>
<dbReference type="Pfam" id="PF12776">
    <property type="entry name" value="Myb_DNA-bind_3"/>
    <property type="match status" value="1"/>
</dbReference>
<evidence type="ECO:0000259" key="5">
    <source>
        <dbReference type="PROSITE" id="PS51999"/>
    </source>
</evidence>
<dbReference type="PANTHER" id="PTHR47851:SF1">
    <property type="entry name" value="OS06G0588700 PROTEIN"/>
    <property type="match status" value="1"/>
</dbReference>
<dbReference type="InterPro" id="IPR010666">
    <property type="entry name" value="Znf_GRF"/>
</dbReference>
<dbReference type="OrthoDB" id="4955136at2759"/>
<keyword evidence="1" id="KW-0479">Metal-binding</keyword>
<protein>
    <recommendedName>
        <fullName evidence="5">GRF-type domain-containing protein</fullName>
    </recommendedName>
</protein>
<keyword evidence="7" id="KW-1185">Reference proteome</keyword>
<dbReference type="EMBL" id="WJXA01000011">
    <property type="protein sequence ID" value="KAF7127248.1"/>
    <property type="molecule type" value="Genomic_DNA"/>
</dbReference>
<evidence type="ECO:0000313" key="6">
    <source>
        <dbReference type="EMBL" id="KAF7127248.1"/>
    </source>
</evidence>
<evidence type="ECO:0000256" key="3">
    <source>
        <dbReference type="ARBA" id="ARBA00022833"/>
    </source>
</evidence>
<evidence type="ECO:0000256" key="4">
    <source>
        <dbReference type="PROSITE-ProRule" id="PRU01343"/>
    </source>
</evidence>
<dbReference type="PROSITE" id="PS51999">
    <property type="entry name" value="ZF_GRF"/>
    <property type="match status" value="1"/>
</dbReference>
<sequence length="378" mass="42850">MSSSTSYYRVESETKKGVTNTPKLLYKPRVCYCRTRAEIKVVEKSEKSKGELYFICCKERATRCGFFDWCLPVEWTSSSKIGGWGLTEYTNVCASKVIDDIVALAKKLQKQFEMHSPKSASSKHVWKSWEVLGTKKGTQLTKVGWANVLKKFNEQRGKDYDRCQLKNQWGVLNKEWQLWQHLVLGESGLGRDPNAGAITSSEEWWDLKLMRHPECIKFREKPLPLEEEMRILFGSNTATNEHMHTPSSGLVPAALKERTINLEVGDIDALLDNDAEVPELVHPLEDVSKKRRVDGSAMKKGKGKKGTMGSRLEACMQQICDSTDSASSPSSVHRSAPDIPTIKNVVRNYYYSLSLTQIQHCGQKRITFSEMRGPELFS</sequence>
<feature type="domain" description="GRF-type" evidence="5">
    <location>
        <begin position="31"/>
        <end position="73"/>
    </location>
</feature>
<gene>
    <name evidence="6" type="ORF">RHSIM_Rhsim11G0045400</name>
</gene>
<evidence type="ECO:0000256" key="1">
    <source>
        <dbReference type="ARBA" id="ARBA00022723"/>
    </source>
</evidence>
<reference evidence="6" key="1">
    <citation type="submission" date="2019-11" db="EMBL/GenBank/DDBJ databases">
        <authorList>
            <person name="Liu Y."/>
            <person name="Hou J."/>
            <person name="Li T.-Q."/>
            <person name="Guan C.-H."/>
            <person name="Wu X."/>
            <person name="Wu H.-Z."/>
            <person name="Ling F."/>
            <person name="Zhang R."/>
            <person name="Shi X.-G."/>
            <person name="Ren J.-P."/>
            <person name="Chen E.-F."/>
            <person name="Sun J.-M."/>
        </authorList>
    </citation>
    <scope>NUCLEOTIDE SEQUENCE</scope>
    <source>
        <strain evidence="6">Adult_tree_wgs_1</strain>
        <tissue evidence="6">Leaves</tissue>
    </source>
</reference>
<comment type="caution">
    <text evidence="6">The sequence shown here is derived from an EMBL/GenBank/DDBJ whole genome shotgun (WGS) entry which is preliminary data.</text>
</comment>
<dbReference type="InterPro" id="IPR024752">
    <property type="entry name" value="Myb/SANT-like_dom"/>
</dbReference>
<proteinExistence type="predicted"/>
<dbReference type="Proteomes" id="UP000626092">
    <property type="component" value="Unassembled WGS sequence"/>
</dbReference>
<accession>A0A834G7G6</accession>
<dbReference type="GO" id="GO:0008270">
    <property type="term" value="F:zinc ion binding"/>
    <property type="evidence" value="ECO:0007669"/>
    <property type="project" value="UniProtKB-KW"/>
</dbReference>
<organism evidence="6 7">
    <name type="scientific">Rhododendron simsii</name>
    <name type="common">Sims's rhododendron</name>
    <dbReference type="NCBI Taxonomy" id="118357"/>
    <lineage>
        <taxon>Eukaryota</taxon>
        <taxon>Viridiplantae</taxon>
        <taxon>Streptophyta</taxon>
        <taxon>Embryophyta</taxon>
        <taxon>Tracheophyta</taxon>
        <taxon>Spermatophyta</taxon>
        <taxon>Magnoliopsida</taxon>
        <taxon>eudicotyledons</taxon>
        <taxon>Gunneridae</taxon>
        <taxon>Pentapetalae</taxon>
        <taxon>asterids</taxon>
        <taxon>Ericales</taxon>
        <taxon>Ericaceae</taxon>
        <taxon>Ericoideae</taxon>
        <taxon>Rhodoreae</taxon>
        <taxon>Rhododendron</taxon>
    </lineage>
</organism>
<keyword evidence="3" id="KW-0862">Zinc</keyword>
<keyword evidence="2 4" id="KW-0863">Zinc-finger</keyword>
<name>A0A834G7G6_RHOSS</name>
<dbReference type="Pfam" id="PF06839">
    <property type="entry name" value="Zn_ribbon_GRF"/>
    <property type="match status" value="1"/>
</dbReference>